<name>A0A1X2G6X6_9FUNG</name>
<evidence type="ECO:0000313" key="7">
    <source>
        <dbReference type="Proteomes" id="UP000242146"/>
    </source>
</evidence>
<evidence type="ECO:0000259" key="5">
    <source>
        <dbReference type="Pfam" id="PF00171"/>
    </source>
</evidence>
<dbReference type="EMBL" id="MCGT01000036">
    <property type="protein sequence ID" value="ORX46717.1"/>
    <property type="molecule type" value="Genomic_DNA"/>
</dbReference>
<evidence type="ECO:0000256" key="1">
    <source>
        <dbReference type="ARBA" id="ARBA00009986"/>
    </source>
</evidence>
<comment type="caution">
    <text evidence="6">The sequence shown here is derived from an EMBL/GenBank/DDBJ whole genome shotgun (WGS) entry which is preliminary data.</text>
</comment>
<dbReference type="Proteomes" id="UP000242146">
    <property type="component" value="Unassembled WGS sequence"/>
</dbReference>
<dbReference type="InterPro" id="IPR015590">
    <property type="entry name" value="Aldehyde_DH_dom"/>
</dbReference>
<protein>
    <submittedName>
        <fullName evidence="6">Aldehyde dehydrogenase</fullName>
    </submittedName>
</protein>
<reference evidence="6 7" key="1">
    <citation type="submission" date="2016-07" db="EMBL/GenBank/DDBJ databases">
        <title>Pervasive Adenine N6-methylation of Active Genes in Fungi.</title>
        <authorList>
            <consortium name="DOE Joint Genome Institute"/>
            <person name="Mondo S.J."/>
            <person name="Dannebaum R.O."/>
            <person name="Kuo R.C."/>
            <person name="Labutti K."/>
            <person name="Haridas S."/>
            <person name="Kuo A."/>
            <person name="Salamov A."/>
            <person name="Ahrendt S.R."/>
            <person name="Lipzen A."/>
            <person name="Sullivan W."/>
            <person name="Andreopoulos W.B."/>
            <person name="Clum A."/>
            <person name="Lindquist E."/>
            <person name="Daum C."/>
            <person name="Ramamoorthy G.K."/>
            <person name="Gryganskyi A."/>
            <person name="Culley D."/>
            <person name="Magnuson J.K."/>
            <person name="James T.Y."/>
            <person name="O'Malley M.A."/>
            <person name="Stajich J.E."/>
            <person name="Spatafora J.W."/>
            <person name="Visel A."/>
            <person name="Grigoriev I.V."/>
        </authorList>
    </citation>
    <scope>NUCLEOTIDE SEQUENCE [LARGE SCALE GENOMIC DNA]</scope>
    <source>
        <strain evidence="6 7">NRRL 3301</strain>
    </source>
</reference>
<comment type="similarity">
    <text evidence="1 4">Belongs to the aldehyde dehydrogenase family.</text>
</comment>
<keyword evidence="2 4" id="KW-0560">Oxidoreductase</keyword>
<dbReference type="PROSITE" id="PS00070">
    <property type="entry name" value="ALDEHYDE_DEHYDR_CYS"/>
    <property type="match status" value="1"/>
</dbReference>
<dbReference type="GO" id="GO:0004030">
    <property type="term" value="F:aldehyde dehydrogenase [NAD(P)+] activity"/>
    <property type="evidence" value="ECO:0007669"/>
    <property type="project" value="UniProtKB-ARBA"/>
</dbReference>
<feature type="active site" evidence="3">
    <location>
        <position position="263"/>
    </location>
</feature>
<organism evidence="6 7">
    <name type="scientific">Hesseltinella vesiculosa</name>
    <dbReference type="NCBI Taxonomy" id="101127"/>
    <lineage>
        <taxon>Eukaryota</taxon>
        <taxon>Fungi</taxon>
        <taxon>Fungi incertae sedis</taxon>
        <taxon>Mucoromycota</taxon>
        <taxon>Mucoromycotina</taxon>
        <taxon>Mucoromycetes</taxon>
        <taxon>Mucorales</taxon>
        <taxon>Cunninghamellaceae</taxon>
        <taxon>Hesseltinella</taxon>
    </lineage>
</organism>
<dbReference type="PANTHER" id="PTHR11699">
    <property type="entry name" value="ALDEHYDE DEHYDROGENASE-RELATED"/>
    <property type="match status" value="1"/>
</dbReference>
<gene>
    <name evidence="6" type="ORF">DM01DRAFT_1327456</name>
</gene>
<dbReference type="AlphaFoldDB" id="A0A1X2G6X6"/>
<dbReference type="PROSITE" id="PS00687">
    <property type="entry name" value="ALDEHYDE_DEHYDR_GLU"/>
    <property type="match status" value="1"/>
</dbReference>
<feature type="domain" description="Aldehyde dehydrogenase" evidence="5">
    <location>
        <begin position="31"/>
        <end position="486"/>
    </location>
</feature>
<proteinExistence type="inferred from homology"/>
<dbReference type="InterPro" id="IPR016162">
    <property type="entry name" value="Ald_DH_N"/>
</dbReference>
<dbReference type="FunFam" id="3.40.309.10:FF:000001">
    <property type="entry name" value="Mitochondrial aldehyde dehydrogenase 2"/>
    <property type="match status" value="1"/>
</dbReference>
<dbReference type="FunFam" id="3.40.605.10:FF:000026">
    <property type="entry name" value="Aldehyde dehydrogenase, putative"/>
    <property type="match status" value="1"/>
</dbReference>
<dbReference type="InterPro" id="IPR016163">
    <property type="entry name" value="Ald_DH_C"/>
</dbReference>
<evidence type="ECO:0000256" key="3">
    <source>
        <dbReference type="PROSITE-ProRule" id="PRU10007"/>
    </source>
</evidence>
<accession>A0A1X2G6X6</accession>
<dbReference type="SUPFAM" id="SSF53720">
    <property type="entry name" value="ALDH-like"/>
    <property type="match status" value="1"/>
</dbReference>
<dbReference type="InterPro" id="IPR029510">
    <property type="entry name" value="Ald_DH_CS_GLU"/>
</dbReference>
<keyword evidence="7" id="KW-1185">Reference proteome</keyword>
<dbReference type="Gene3D" id="3.40.309.10">
    <property type="entry name" value="Aldehyde Dehydrogenase, Chain A, domain 2"/>
    <property type="match status" value="1"/>
</dbReference>
<dbReference type="CDD" id="cd07091">
    <property type="entry name" value="ALDH_F1-2_Ald2-like"/>
    <property type="match status" value="1"/>
</dbReference>
<evidence type="ECO:0000256" key="4">
    <source>
        <dbReference type="RuleBase" id="RU003345"/>
    </source>
</evidence>
<dbReference type="Gene3D" id="3.40.605.10">
    <property type="entry name" value="Aldehyde Dehydrogenase, Chain A, domain 1"/>
    <property type="match status" value="1"/>
</dbReference>
<dbReference type="GO" id="GO:0019413">
    <property type="term" value="P:acetate biosynthetic process"/>
    <property type="evidence" value="ECO:0007669"/>
    <property type="project" value="UniProtKB-ARBA"/>
</dbReference>
<dbReference type="InterPro" id="IPR016161">
    <property type="entry name" value="Ald_DH/histidinol_DH"/>
</dbReference>
<dbReference type="InterPro" id="IPR016160">
    <property type="entry name" value="Ald_DH_CS_CYS"/>
</dbReference>
<evidence type="ECO:0000313" key="6">
    <source>
        <dbReference type="EMBL" id="ORX46717.1"/>
    </source>
</evidence>
<evidence type="ECO:0000256" key="2">
    <source>
        <dbReference type="ARBA" id="ARBA00023002"/>
    </source>
</evidence>
<dbReference type="OrthoDB" id="310895at2759"/>
<dbReference type="STRING" id="101127.A0A1X2G6X6"/>
<sequence length="494" mass="53893">MANFVVQTSTKKGYKLDLQTGLFINNEFVAGAETIDVVNPAYGETICAVQAADKEQVDQAVDAAHKAFYGGWKEAAPQTRQKLMLKLADLMERDAEELAQIETLDNGKGISMSRNVDVPASISTIRYYAGYCDKIHGKVIDTPGSLSYTRHEAIGVVGCIIPWNFPLLMLAWKLGPALCTGNAIIVKSSELTPLSAIKIAALAKEAGFPPGVLNIITGYGPKAGDALARHTKVGKIAFTGSTLTGRHIMKAAAESNLKKVTLELGGKSPSIVFEDADLDQAIKWTHHGIYFNHGQCCCAGSRIYVQESIYDKFIAKFKEYAENTRVGDPEDETTFQGPQVSQTQYDRIMSYIETGKAEGATVFTGGERQGDKGYFIQPTVFTDVKQDMKIMQEEIFGPVVAIAKFKNLDDVIEKAHDTTYGLAASIHTTNVKTAIQVSNKLEAGTVWVNQHNVLHPETPFGGFRQSGFGRENGEYALENYLQVKCVKINIGADL</sequence>
<dbReference type="FunFam" id="3.40.605.10:FF:000001">
    <property type="entry name" value="Aldehyde dehydrogenase 1"/>
    <property type="match status" value="1"/>
</dbReference>
<dbReference type="Pfam" id="PF00171">
    <property type="entry name" value="Aldedh"/>
    <property type="match status" value="1"/>
</dbReference>